<dbReference type="InterPro" id="IPR003538">
    <property type="entry name" value="TonB"/>
</dbReference>
<evidence type="ECO:0000313" key="14">
    <source>
        <dbReference type="Proteomes" id="UP001596996"/>
    </source>
</evidence>
<dbReference type="PRINTS" id="PR01374">
    <property type="entry name" value="TONBPROTEIN"/>
</dbReference>
<organism evidence="13 14">
    <name type="scientific">Seminibacterium arietis</name>
    <dbReference type="NCBI Taxonomy" id="1173502"/>
    <lineage>
        <taxon>Bacteria</taxon>
        <taxon>Pseudomonadati</taxon>
        <taxon>Pseudomonadota</taxon>
        <taxon>Gammaproteobacteria</taxon>
        <taxon>Pasteurellales</taxon>
        <taxon>Pasteurellaceae</taxon>
        <taxon>Seminibacterium</taxon>
    </lineage>
</organism>
<dbReference type="EMBL" id="JBHTJN010000025">
    <property type="protein sequence ID" value="MFD0966839.1"/>
    <property type="molecule type" value="Genomic_DNA"/>
</dbReference>
<keyword evidence="9 10" id="KW-0472">Membrane</keyword>
<evidence type="ECO:0000256" key="9">
    <source>
        <dbReference type="ARBA" id="ARBA00023136"/>
    </source>
</evidence>
<feature type="region of interest" description="Disordered" evidence="11">
    <location>
        <begin position="218"/>
        <end position="240"/>
    </location>
</feature>
<evidence type="ECO:0000256" key="2">
    <source>
        <dbReference type="ARBA" id="ARBA00006555"/>
    </source>
</evidence>
<keyword evidence="7 10" id="KW-0653">Protein transport</keyword>
<keyword evidence="10" id="KW-0735">Signal-anchor</keyword>
<evidence type="ECO:0000256" key="4">
    <source>
        <dbReference type="ARBA" id="ARBA00022475"/>
    </source>
</evidence>
<dbReference type="InterPro" id="IPR006260">
    <property type="entry name" value="TonB/TolA_C"/>
</dbReference>
<feature type="region of interest" description="Disordered" evidence="11">
    <location>
        <begin position="64"/>
        <end position="119"/>
    </location>
</feature>
<comment type="caution">
    <text evidence="13">The sequence shown here is derived from an EMBL/GenBank/DDBJ whole genome shotgun (WGS) entry which is preliminary data.</text>
</comment>
<gene>
    <name evidence="13" type="ORF">ACFQ02_08335</name>
</gene>
<accession>A0ABW3IAB9</accession>
<evidence type="ECO:0000256" key="8">
    <source>
        <dbReference type="ARBA" id="ARBA00022989"/>
    </source>
</evidence>
<dbReference type="Proteomes" id="UP001596996">
    <property type="component" value="Unassembled WGS sequence"/>
</dbReference>
<name>A0ABW3IAB9_9PAST</name>
<feature type="compositionally biased region" description="Basic residues" evidence="11">
    <location>
        <begin position="95"/>
        <end position="106"/>
    </location>
</feature>
<keyword evidence="8 10" id="KW-1133">Transmembrane helix</keyword>
<comment type="similarity">
    <text evidence="2 10">Belongs to the TonB family.</text>
</comment>
<proteinExistence type="inferred from homology"/>
<sequence length="240" mass="26281">MKNKTNSWLGFFGSLLFHLGILGVLYYSFKTNDSANGHFAQVYDTNISIEMIMGMIVEEPEPEPIVEPEPEIKEEIPDPTVKPEPVKPKPEKKKEKPKVKPKKKEPPKKDLPKGDRTVDSDAKINAAATGPAQNSNNPNLLGNGASSDQISAYISALRREIERNKRYPQRARLMRRQGVATIAFTVNSDGVLSNIHVSKSSGVEDLDNAAMAAVKSARPVGPRPAGMGSAHSVPVRFSLR</sequence>
<dbReference type="PANTHER" id="PTHR33446:SF2">
    <property type="entry name" value="PROTEIN TONB"/>
    <property type="match status" value="1"/>
</dbReference>
<keyword evidence="4 10" id="KW-1003">Cell membrane</keyword>
<evidence type="ECO:0000256" key="5">
    <source>
        <dbReference type="ARBA" id="ARBA00022519"/>
    </source>
</evidence>
<dbReference type="Pfam" id="PF03544">
    <property type="entry name" value="TonB_C"/>
    <property type="match status" value="1"/>
</dbReference>
<dbReference type="NCBIfam" id="TIGR01352">
    <property type="entry name" value="tonB_Cterm"/>
    <property type="match status" value="1"/>
</dbReference>
<evidence type="ECO:0000256" key="10">
    <source>
        <dbReference type="RuleBase" id="RU362123"/>
    </source>
</evidence>
<evidence type="ECO:0000256" key="7">
    <source>
        <dbReference type="ARBA" id="ARBA00022927"/>
    </source>
</evidence>
<comment type="subcellular location">
    <subcellularLocation>
        <location evidence="1 10">Cell inner membrane</location>
        <topology evidence="1 10">Single-pass membrane protein</topology>
        <orientation evidence="1 10">Periplasmic side</orientation>
    </subcellularLocation>
</comment>
<evidence type="ECO:0000256" key="6">
    <source>
        <dbReference type="ARBA" id="ARBA00022692"/>
    </source>
</evidence>
<keyword evidence="3 10" id="KW-0813">Transport</keyword>
<keyword evidence="5 10" id="KW-0997">Cell inner membrane</keyword>
<evidence type="ECO:0000313" key="13">
    <source>
        <dbReference type="EMBL" id="MFD0966839.1"/>
    </source>
</evidence>
<reference evidence="14" key="1">
    <citation type="journal article" date="2019" name="Int. J. Syst. Evol. Microbiol.">
        <title>The Global Catalogue of Microorganisms (GCM) 10K type strain sequencing project: providing services to taxonomists for standard genome sequencing and annotation.</title>
        <authorList>
            <consortium name="The Broad Institute Genomics Platform"/>
            <consortium name="The Broad Institute Genome Sequencing Center for Infectious Disease"/>
            <person name="Wu L."/>
            <person name="Ma J."/>
        </authorList>
    </citation>
    <scope>NUCLEOTIDE SEQUENCE [LARGE SCALE GENOMIC DNA]</scope>
    <source>
        <strain evidence="14">CCUG 61707</strain>
    </source>
</reference>
<feature type="compositionally biased region" description="Basic and acidic residues" evidence="11">
    <location>
        <begin position="107"/>
        <end position="119"/>
    </location>
</feature>
<feature type="domain" description="TonB C-terminal" evidence="12">
    <location>
        <begin position="152"/>
        <end position="240"/>
    </location>
</feature>
<dbReference type="InterPro" id="IPR037682">
    <property type="entry name" value="TonB_C"/>
</dbReference>
<dbReference type="RefSeq" id="WP_380821691.1">
    <property type="nucleotide sequence ID" value="NZ_JBHTJN010000025.1"/>
</dbReference>
<keyword evidence="14" id="KW-1185">Reference proteome</keyword>
<evidence type="ECO:0000259" key="12">
    <source>
        <dbReference type="PROSITE" id="PS52015"/>
    </source>
</evidence>
<dbReference type="InterPro" id="IPR051045">
    <property type="entry name" value="TonB-dependent_transducer"/>
</dbReference>
<evidence type="ECO:0000256" key="11">
    <source>
        <dbReference type="SAM" id="MobiDB-lite"/>
    </source>
</evidence>
<dbReference type="PROSITE" id="PS52015">
    <property type="entry name" value="TONB_CTD"/>
    <property type="match status" value="1"/>
</dbReference>
<keyword evidence="6 10" id="KW-0812">Transmembrane</keyword>
<comment type="function">
    <text evidence="10">Interacts with outer membrane receptor proteins that carry out high-affinity binding and energy dependent uptake into the periplasmic space of specific substrates. It could act to transduce energy from the cytoplasmic membrane to specific energy-requiring processes in the outer membrane, resulting in the release into the periplasm of ligands bound by these outer membrane proteins.</text>
</comment>
<dbReference type="PANTHER" id="PTHR33446">
    <property type="entry name" value="PROTEIN TONB-RELATED"/>
    <property type="match status" value="1"/>
</dbReference>
<dbReference type="SUPFAM" id="SSF74653">
    <property type="entry name" value="TolA/TonB C-terminal domain"/>
    <property type="match status" value="1"/>
</dbReference>
<feature type="compositionally biased region" description="Basic and acidic residues" evidence="11">
    <location>
        <begin position="84"/>
        <end position="94"/>
    </location>
</feature>
<dbReference type="Gene3D" id="3.30.1150.10">
    <property type="match status" value="1"/>
</dbReference>
<feature type="transmembrane region" description="Helical" evidence="10">
    <location>
        <begin position="7"/>
        <end position="29"/>
    </location>
</feature>
<evidence type="ECO:0000256" key="3">
    <source>
        <dbReference type="ARBA" id="ARBA00022448"/>
    </source>
</evidence>
<protein>
    <recommendedName>
        <fullName evidence="10">Protein TonB</fullName>
    </recommendedName>
</protein>
<evidence type="ECO:0000256" key="1">
    <source>
        <dbReference type="ARBA" id="ARBA00004383"/>
    </source>
</evidence>